<organism evidence="2">
    <name type="scientific">marine sediment metagenome</name>
    <dbReference type="NCBI Taxonomy" id="412755"/>
    <lineage>
        <taxon>unclassified sequences</taxon>
        <taxon>metagenomes</taxon>
        <taxon>ecological metagenomes</taxon>
    </lineage>
</organism>
<accession>A0A0F9DT58</accession>
<proteinExistence type="predicted"/>
<reference evidence="2" key="1">
    <citation type="journal article" date="2015" name="Nature">
        <title>Complex archaea that bridge the gap between prokaryotes and eukaryotes.</title>
        <authorList>
            <person name="Spang A."/>
            <person name="Saw J.H."/>
            <person name="Jorgensen S.L."/>
            <person name="Zaremba-Niedzwiedzka K."/>
            <person name="Martijn J."/>
            <person name="Lind A.E."/>
            <person name="van Eijk R."/>
            <person name="Schleper C."/>
            <person name="Guy L."/>
            <person name="Ettema T.J."/>
        </authorList>
    </citation>
    <scope>NUCLEOTIDE SEQUENCE</scope>
</reference>
<dbReference type="Pfam" id="PF06439">
    <property type="entry name" value="3keto-disac_hyd"/>
    <property type="match status" value="1"/>
</dbReference>
<dbReference type="Gene3D" id="2.60.120.560">
    <property type="entry name" value="Exo-inulinase, domain 1"/>
    <property type="match status" value="1"/>
</dbReference>
<dbReference type="InterPro" id="IPR010496">
    <property type="entry name" value="AL/BT2_dom"/>
</dbReference>
<comment type="caution">
    <text evidence="2">The sequence shown here is derived from an EMBL/GenBank/DDBJ whole genome shotgun (WGS) entry which is preliminary data.</text>
</comment>
<dbReference type="PROSITE" id="PS51318">
    <property type="entry name" value="TAT"/>
    <property type="match status" value="1"/>
</dbReference>
<name>A0A0F9DT58_9ZZZZ</name>
<dbReference type="GO" id="GO:0016787">
    <property type="term" value="F:hydrolase activity"/>
    <property type="evidence" value="ECO:0007669"/>
    <property type="project" value="InterPro"/>
</dbReference>
<gene>
    <name evidence="2" type="ORF">LCGC14_2509180</name>
</gene>
<sequence>MKSSKDRNMSRREFVRSTTVAMAAASGCRFSEVFAQEETPEPGFVSLLDGKSLQGWRATMRPATDAQKQALKKIFRIEDGAIVVDTLSVPVANRMSGYLATEKKYRDFVLRLRMQIERKWDGDGNSGIEVRSGLQFDVHPPEPSMMGWIWDHGPNAAYGWLSPIKATMQDSFAAGGAWKYGKTATPPKGFKFYYADEKPGWNDVEITCRGLHFRFVLNGIVMSDFDGAGYLDVEARKNYHTTAPIMFQAHGKDGVTIRYKDIRIKEAR</sequence>
<protein>
    <recommendedName>
        <fullName evidence="1">3-keto-alpha-glucoside-1,2-lyase/3-keto-2-hydroxy-glucal hydratase domain-containing protein</fullName>
    </recommendedName>
</protein>
<dbReference type="InterPro" id="IPR006311">
    <property type="entry name" value="TAT_signal"/>
</dbReference>
<dbReference type="AlphaFoldDB" id="A0A0F9DT58"/>
<dbReference type="EMBL" id="LAZR01040202">
    <property type="protein sequence ID" value="KKL15083.1"/>
    <property type="molecule type" value="Genomic_DNA"/>
</dbReference>
<dbReference type="PROSITE" id="PS51257">
    <property type="entry name" value="PROKAR_LIPOPROTEIN"/>
    <property type="match status" value="1"/>
</dbReference>
<evidence type="ECO:0000313" key="2">
    <source>
        <dbReference type="EMBL" id="KKL15083.1"/>
    </source>
</evidence>
<feature type="domain" description="3-keto-alpha-glucoside-1,2-lyase/3-keto-2-hydroxy-glucal hydratase" evidence="1">
    <location>
        <begin position="43"/>
        <end position="265"/>
    </location>
</feature>
<evidence type="ECO:0000259" key="1">
    <source>
        <dbReference type="Pfam" id="PF06439"/>
    </source>
</evidence>